<dbReference type="KEGG" id="cpat:CLPA_c16870"/>
<dbReference type="PATRIC" id="fig|1262449.3.peg.1522"/>
<reference evidence="3 4" key="3">
    <citation type="journal article" name="Genome Announc.">
        <title>Improved Draft Genome Sequence of Clostridium pasteurianum Strain ATCC 6013 (DSM 525) Using a Hybrid Next-Generation Sequencing Approach.</title>
        <authorList>
            <person name="Pyne M.E."/>
            <person name="Utturkar S."/>
            <person name="Brown S.D."/>
            <person name="Moo-Young M."/>
            <person name="Chung D.A."/>
            <person name="Chou C.P."/>
        </authorList>
    </citation>
    <scope>NUCLEOTIDE SEQUENCE [LARGE SCALE GENOMIC DNA]</scope>
    <source>
        <strain evidence="3 4">ATCC 6013</strain>
    </source>
</reference>
<accession>A0A0H3J4D9</accession>
<dbReference type="InterPro" id="IPR021778">
    <property type="entry name" value="Se/S_carrier-like"/>
</dbReference>
<dbReference type="EMBL" id="JPGY02000001">
    <property type="protein sequence ID" value="KRU12247.1"/>
    <property type="molecule type" value="Genomic_DNA"/>
</dbReference>
<dbReference type="Proteomes" id="UP000028042">
    <property type="component" value="Unassembled WGS sequence"/>
</dbReference>
<dbReference type="KEGG" id="cpae:CPAST_c16870"/>
<organism evidence="2 5">
    <name type="scientific">Clostridium pasteurianum DSM 525 = ATCC 6013</name>
    <dbReference type="NCBI Taxonomy" id="1262449"/>
    <lineage>
        <taxon>Bacteria</taxon>
        <taxon>Bacillati</taxon>
        <taxon>Bacillota</taxon>
        <taxon>Clostridia</taxon>
        <taxon>Eubacteriales</taxon>
        <taxon>Clostridiaceae</taxon>
        <taxon>Clostridium</taxon>
    </lineage>
</organism>
<dbReference type="GeneID" id="93073850"/>
<proteinExistence type="predicted"/>
<evidence type="ECO:0000313" key="5">
    <source>
        <dbReference type="Proteomes" id="UP000030905"/>
    </source>
</evidence>
<dbReference type="EMBL" id="CP009268">
    <property type="protein sequence ID" value="AJA51745.1"/>
    <property type="molecule type" value="Genomic_DNA"/>
</dbReference>
<evidence type="ECO:0000313" key="4">
    <source>
        <dbReference type="Proteomes" id="UP000028042"/>
    </source>
</evidence>
<dbReference type="eggNOG" id="ENOG5033A63">
    <property type="taxonomic scope" value="Bacteria"/>
</dbReference>
<sequence length="93" mass="10852">MKVYEDKYIIVISSNSQATYLYNELMKKKINIEFISTPSKIVSGCSKSIIFRSKNKEDILSEITSNKVKIYGVYRLIRTDNGYEYIRTDFSCI</sequence>
<reference evidence="2 5" key="1">
    <citation type="journal article" date="2015" name="Genome Announc.">
        <title>Complete Genome Sequence of the Nitrogen-Fixing and Solvent-Producing Clostridium pasteurianum DSM 525.</title>
        <authorList>
            <person name="Poehlein A."/>
            <person name="Grosse-Honebrink A."/>
            <person name="Zhang Y."/>
            <person name="Minton N.P."/>
            <person name="Daniel R."/>
        </authorList>
    </citation>
    <scope>NUCLEOTIDE SEQUENCE [LARGE SCALE GENOMIC DNA]</scope>
    <source>
        <strain evidence="2">DSM 525</strain>
        <strain evidence="5">DSM 525 / ATCC 6013</strain>
    </source>
</reference>
<dbReference type="Proteomes" id="UP000030905">
    <property type="component" value="Chromosome"/>
</dbReference>
<dbReference type="Pfam" id="PF11823">
    <property type="entry name" value="Se_S_carrier"/>
    <property type="match status" value="1"/>
</dbReference>
<name>A0A0H3J4D9_CLOPA</name>
<reference evidence="3" key="2">
    <citation type="submission" date="2015-10" db="EMBL/GenBank/DDBJ databases">
        <title>Improved Draft Genome Sequence of Clostridium pasteurianum Strain ATCC 6013 (DSM 525) Using a Hybrid Next-Generation Sequencing Approach.</title>
        <authorList>
            <person name="Pyne M.E."/>
            <person name="Utturkar S.M."/>
            <person name="Brown S.D."/>
            <person name="Moo-Young M."/>
            <person name="Chung D.A."/>
            <person name="Chou P.C."/>
        </authorList>
    </citation>
    <scope>NUCLEOTIDE SEQUENCE</scope>
    <source>
        <strain evidence="3">ATCC 6013</strain>
    </source>
</reference>
<dbReference type="AlphaFoldDB" id="A0A0H3J4D9"/>
<protein>
    <recommendedName>
        <fullName evidence="1">Putative Se/S carrier protein-like domain-containing protein</fullName>
    </recommendedName>
</protein>
<dbReference type="RefSeq" id="WP_003443635.1">
    <property type="nucleotide sequence ID" value="NZ_ANZB01000004.1"/>
</dbReference>
<feature type="domain" description="Putative Se/S carrier protein-like" evidence="1">
    <location>
        <begin position="7"/>
        <end position="75"/>
    </location>
</feature>
<gene>
    <name evidence="2" type="ORF">CLPA_c16870</name>
    <name evidence="3" type="ORF">CP6013_01494</name>
</gene>
<evidence type="ECO:0000313" key="3">
    <source>
        <dbReference type="EMBL" id="KRU12247.1"/>
    </source>
</evidence>
<evidence type="ECO:0000259" key="1">
    <source>
        <dbReference type="Pfam" id="PF11823"/>
    </source>
</evidence>
<keyword evidence="5" id="KW-1185">Reference proteome</keyword>
<evidence type="ECO:0000313" key="2">
    <source>
        <dbReference type="EMBL" id="AJA51745.1"/>
    </source>
</evidence>